<keyword evidence="3" id="KW-0597">Phosphoprotein</keyword>
<evidence type="ECO:0000256" key="8">
    <source>
        <dbReference type="ARBA" id="ARBA00023012"/>
    </source>
</evidence>
<sequence>MYVFAAVVAVLAAVTALLPRGVSGLGRRASGFVALTPEVVAVVAGGVSLVVTAVIVVARGDVQAGTWGLFAEVPALLVLTLLAARRRPVAALVPGLAVALVLLRQVWNGPPLLILGACAAWALPAVAAAGAGLYLRWLDQARGRAVAAAVQDQRLALARDLHDFVAHDVSGMLVQAQAAGFTPGLPEPVADALRRIEDGGRRALASLDRTVHMLNDPDRAPTPGLERVGELADGFPPSVRVSFDVATEGVSREASATAYRVVSEALTNVRRHAPRASAVAVSVRADRLWLEVRVEDDGAAGRTDARRGSGIGRRGGFGLAGLSELLAAVGGSLEAGPHGDGWRLTAVIPA</sequence>
<evidence type="ECO:0000313" key="13">
    <source>
        <dbReference type="Proteomes" id="UP000568380"/>
    </source>
</evidence>
<feature type="domain" description="Signal transduction histidine kinase subgroup 3 dimerisation and phosphoacceptor" evidence="11">
    <location>
        <begin position="154"/>
        <end position="217"/>
    </location>
</feature>
<dbReference type="GO" id="GO:0016020">
    <property type="term" value="C:membrane"/>
    <property type="evidence" value="ECO:0007669"/>
    <property type="project" value="InterPro"/>
</dbReference>
<keyword evidence="13" id="KW-1185">Reference proteome</keyword>
<dbReference type="GO" id="GO:0000155">
    <property type="term" value="F:phosphorelay sensor kinase activity"/>
    <property type="evidence" value="ECO:0007669"/>
    <property type="project" value="InterPro"/>
</dbReference>
<dbReference type="AlphaFoldDB" id="A0A7W8A3H8"/>
<organism evidence="12 13">
    <name type="scientific">Nonomuraea endophytica</name>
    <dbReference type="NCBI Taxonomy" id="714136"/>
    <lineage>
        <taxon>Bacteria</taxon>
        <taxon>Bacillati</taxon>
        <taxon>Actinomycetota</taxon>
        <taxon>Actinomycetes</taxon>
        <taxon>Streptosporangiales</taxon>
        <taxon>Streptosporangiaceae</taxon>
        <taxon>Nonomuraea</taxon>
    </lineage>
</organism>
<feature type="transmembrane region" description="Helical" evidence="9">
    <location>
        <begin position="40"/>
        <end position="58"/>
    </location>
</feature>
<keyword evidence="4" id="KW-0808">Transferase</keyword>
<evidence type="ECO:0000313" key="12">
    <source>
        <dbReference type="EMBL" id="MBB5078907.1"/>
    </source>
</evidence>
<protein>
    <recommendedName>
        <fullName evidence="2">histidine kinase</fullName>
        <ecNumber evidence="2">2.7.13.3</ecNumber>
    </recommendedName>
</protein>
<keyword evidence="9" id="KW-0472">Membrane</keyword>
<dbReference type="EC" id="2.7.13.3" evidence="2"/>
<evidence type="ECO:0000259" key="10">
    <source>
        <dbReference type="Pfam" id="PF02518"/>
    </source>
</evidence>
<evidence type="ECO:0000256" key="5">
    <source>
        <dbReference type="ARBA" id="ARBA00022741"/>
    </source>
</evidence>
<dbReference type="GO" id="GO:0046983">
    <property type="term" value="F:protein dimerization activity"/>
    <property type="evidence" value="ECO:0007669"/>
    <property type="project" value="InterPro"/>
</dbReference>
<feature type="domain" description="Histidine kinase/HSP90-like ATPase" evidence="10">
    <location>
        <begin position="257"/>
        <end position="349"/>
    </location>
</feature>
<dbReference type="RefSeq" id="WP_184964011.1">
    <property type="nucleotide sequence ID" value="NZ_JACHIN010000005.1"/>
</dbReference>
<dbReference type="Pfam" id="PF02518">
    <property type="entry name" value="HATPase_c"/>
    <property type="match status" value="1"/>
</dbReference>
<feature type="transmembrane region" description="Helical" evidence="9">
    <location>
        <begin position="113"/>
        <end position="135"/>
    </location>
</feature>
<evidence type="ECO:0000256" key="3">
    <source>
        <dbReference type="ARBA" id="ARBA00022553"/>
    </source>
</evidence>
<feature type="transmembrane region" description="Helical" evidence="9">
    <location>
        <begin position="89"/>
        <end position="107"/>
    </location>
</feature>
<dbReference type="InterPro" id="IPR050482">
    <property type="entry name" value="Sensor_HK_TwoCompSys"/>
</dbReference>
<name>A0A7W8A3H8_9ACTN</name>
<evidence type="ECO:0000256" key="2">
    <source>
        <dbReference type="ARBA" id="ARBA00012438"/>
    </source>
</evidence>
<dbReference type="Proteomes" id="UP000568380">
    <property type="component" value="Unassembled WGS sequence"/>
</dbReference>
<dbReference type="InterPro" id="IPR003594">
    <property type="entry name" value="HATPase_dom"/>
</dbReference>
<accession>A0A7W8A3H8</accession>
<comment type="caution">
    <text evidence="12">The sequence shown here is derived from an EMBL/GenBank/DDBJ whole genome shotgun (WGS) entry which is preliminary data.</text>
</comment>
<proteinExistence type="predicted"/>
<reference evidence="12 13" key="1">
    <citation type="submission" date="2020-08" db="EMBL/GenBank/DDBJ databases">
        <title>Genomic Encyclopedia of Type Strains, Phase IV (KMG-IV): sequencing the most valuable type-strain genomes for metagenomic binning, comparative biology and taxonomic classification.</title>
        <authorList>
            <person name="Goeker M."/>
        </authorList>
    </citation>
    <scope>NUCLEOTIDE SEQUENCE [LARGE SCALE GENOMIC DNA]</scope>
    <source>
        <strain evidence="12 13">DSM 45385</strain>
    </source>
</reference>
<dbReference type="Gene3D" id="1.20.5.1930">
    <property type="match status" value="1"/>
</dbReference>
<keyword evidence="6 12" id="KW-0418">Kinase</keyword>
<evidence type="ECO:0000256" key="9">
    <source>
        <dbReference type="SAM" id="Phobius"/>
    </source>
</evidence>
<keyword evidence="8" id="KW-0902">Two-component regulatory system</keyword>
<dbReference type="GO" id="GO:0005524">
    <property type="term" value="F:ATP binding"/>
    <property type="evidence" value="ECO:0007669"/>
    <property type="project" value="UniProtKB-KW"/>
</dbReference>
<evidence type="ECO:0000259" key="11">
    <source>
        <dbReference type="Pfam" id="PF07730"/>
    </source>
</evidence>
<dbReference type="PANTHER" id="PTHR24421">
    <property type="entry name" value="NITRATE/NITRITE SENSOR PROTEIN NARX-RELATED"/>
    <property type="match status" value="1"/>
</dbReference>
<dbReference type="EMBL" id="JACHIN010000005">
    <property type="protein sequence ID" value="MBB5078907.1"/>
    <property type="molecule type" value="Genomic_DNA"/>
</dbReference>
<evidence type="ECO:0000256" key="1">
    <source>
        <dbReference type="ARBA" id="ARBA00000085"/>
    </source>
</evidence>
<dbReference type="Gene3D" id="3.30.565.10">
    <property type="entry name" value="Histidine kinase-like ATPase, C-terminal domain"/>
    <property type="match status" value="1"/>
</dbReference>
<keyword evidence="9" id="KW-0812">Transmembrane</keyword>
<keyword evidence="7" id="KW-0067">ATP-binding</keyword>
<comment type="catalytic activity">
    <reaction evidence="1">
        <text>ATP + protein L-histidine = ADP + protein N-phospho-L-histidine.</text>
        <dbReference type="EC" id="2.7.13.3"/>
    </reaction>
</comment>
<dbReference type="InterPro" id="IPR011712">
    <property type="entry name" value="Sig_transdc_His_kin_sub3_dim/P"/>
</dbReference>
<keyword evidence="9" id="KW-1133">Transmembrane helix</keyword>
<dbReference type="Pfam" id="PF07730">
    <property type="entry name" value="HisKA_3"/>
    <property type="match status" value="1"/>
</dbReference>
<dbReference type="PANTHER" id="PTHR24421:SF10">
    <property type="entry name" value="NITRATE_NITRITE SENSOR PROTEIN NARQ"/>
    <property type="match status" value="1"/>
</dbReference>
<evidence type="ECO:0000256" key="6">
    <source>
        <dbReference type="ARBA" id="ARBA00022777"/>
    </source>
</evidence>
<gene>
    <name evidence="12" type="ORF">HNR40_004393</name>
</gene>
<dbReference type="InterPro" id="IPR036890">
    <property type="entry name" value="HATPase_C_sf"/>
</dbReference>
<evidence type="ECO:0000256" key="4">
    <source>
        <dbReference type="ARBA" id="ARBA00022679"/>
    </source>
</evidence>
<evidence type="ECO:0000256" key="7">
    <source>
        <dbReference type="ARBA" id="ARBA00022840"/>
    </source>
</evidence>
<dbReference type="SUPFAM" id="SSF55874">
    <property type="entry name" value="ATPase domain of HSP90 chaperone/DNA topoisomerase II/histidine kinase"/>
    <property type="match status" value="1"/>
</dbReference>
<keyword evidence="5" id="KW-0547">Nucleotide-binding</keyword>
<dbReference type="CDD" id="cd16917">
    <property type="entry name" value="HATPase_UhpB-NarQ-NarX-like"/>
    <property type="match status" value="1"/>
</dbReference>